<dbReference type="InterPro" id="IPR000719">
    <property type="entry name" value="Prot_kinase_dom"/>
</dbReference>
<name>A0A8H3MFT1_9GLOM</name>
<comment type="caution">
    <text evidence="4">The sequence shown here is derived from an EMBL/GenBank/DDBJ whole genome shotgun (WGS) entry which is preliminary data.</text>
</comment>
<dbReference type="SUPFAM" id="SSF56112">
    <property type="entry name" value="Protein kinase-like (PK-like)"/>
    <property type="match status" value="1"/>
</dbReference>
<dbReference type="InterPro" id="IPR051681">
    <property type="entry name" value="Ser/Thr_Kinases-Pseudokinases"/>
</dbReference>
<dbReference type="OrthoDB" id="2324623at2759"/>
<dbReference type="PANTHER" id="PTHR44329:SF298">
    <property type="entry name" value="MIXED LINEAGE KINASE DOMAIN-LIKE PROTEIN"/>
    <property type="match status" value="1"/>
</dbReference>
<dbReference type="GO" id="GO:0005524">
    <property type="term" value="F:ATP binding"/>
    <property type="evidence" value="ECO:0007669"/>
    <property type="project" value="UniProtKB-KW"/>
</dbReference>
<evidence type="ECO:0000313" key="5">
    <source>
        <dbReference type="Proteomes" id="UP000615446"/>
    </source>
</evidence>
<dbReference type="Pfam" id="PF07714">
    <property type="entry name" value="PK_Tyr_Ser-Thr"/>
    <property type="match status" value="1"/>
</dbReference>
<evidence type="ECO:0000313" key="4">
    <source>
        <dbReference type="EMBL" id="GET02090.1"/>
    </source>
</evidence>
<gene>
    <name evidence="4" type="ORF">RCL2_002847000</name>
</gene>
<dbReference type="PANTHER" id="PTHR44329">
    <property type="entry name" value="SERINE/THREONINE-PROTEIN KINASE TNNI3K-RELATED"/>
    <property type="match status" value="1"/>
</dbReference>
<keyword evidence="4" id="KW-0808">Transferase</keyword>
<dbReference type="InterPro" id="IPR011009">
    <property type="entry name" value="Kinase-like_dom_sf"/>
</dbReference>
<evidence type="ECO:0000256" key="1">
    <source>
        <dbReference type="ARBA" id="ARBA00022741"/>
    </source>
</evidence>
<evidence type="ECO:0000256" key="2">
    <source>
        <dbReference type="ARBA" id="ARBA00022840"/>
    </source>
</evidence>
<proteinExistence type="predicted"/>
<dbReference type="Proteomes" id="UP000615446">
    <property type="component" value="Unassembled WGS sequence"/>
</dbReference>
<dbReference type="AlphaFoldDB" id="A0A8H3MFT1"/>
<accession>A0A8H3MFT1</accession>
<evidence type="ECO:0000259" key="3">
    <source>
        <dbReference type="PROSITE" id="PS50011"/>
    </source>
</evidence>
<keyword evidence="2" id="KW-0067">ATP-binding</keyword>
<dbReference type="EMBL" id="BLAL01000304">
    <property type="protein sequence ID" value="GET02090.1"/>
    <property type="molecule type" value="Genomic_DNA"/>
</dbReference>
<feature type="domain" description="Protein kinase" evidence="3">
    <location>
        <begin position="498"/>
        <end position="768"/>
    </location>
</feature>
<protein>
    <submittedName>
        <fullName evidence="4">Kinase-like domain-containing protein</fullName>
    </submittedName>
</protein>
<sequence length="768" mass="90806">MEKISKKNDFFTIYSAIWKDGPLYWNNKNKEYIRNSNEIVALKYLKNNKNEKFLKKALKEYSIRKFSDKVKVYGISQDPNTKDYIIFKDIVKSNYNKTYSAIWNDGPLHYNLNEETDEETEELYVRESHKNVALKYICKSRNISLEYLKKIVKEYSIKKFENNVLIYGLTQNTITKDYFMVLDDEYFGKYCAKCYKMYTNPLYEWCKPCQLSDLKKNFTNHGDEKIDDLIRKMQLKINDPQDIIFEWIPYDQFNDIKEVRMGNLATAIWKDGPLRYSDDIKEKRYIREPDKHVTLKYLNNVTIKILNKVLKEYSIKRFSLNIYGISQNPITKDYIMVLNNKYFVKHCARCVCSAIWKNGPLCYNLKNQEYTRNPNERVALKYLGNSQNISDNLNEILKEYSIKKFDLNIYGITKNPITKDYFMVLDEKYFENYCVKCENVYTNIPCGWCRPCQIDYLKNNFKNWTSGNEKINNSIQEMQLKIHDSSDIVFEWIPFEQFDDIERIGKGGFAIVYSAIWKDGPLNYCKDKNDWIRDSNKKIALKCLENSQNITDEFLNEVRAYSINSFDKILKVYGISQHPDTKDYIIVLQYAEDMGLCGEIGNIDEECIYGVMPYIAPEVLRATERQPFSSCAHDHHLALDICKGIRPEIYEPEAPKCYINLMKRCWDSNPDNRPNAAEIEKLIISFYNSYCPTEIKRGDDEINEQFKEAEKYRRTANNKTNKPTIHVEAVFTSRLLNSFTQELKILSEILEDNILDKSECLDCEIYKQ</sequence>
<organism evidence="4 5">
    <name type="scientific">Rhizophagus clarus</name>
    <dbReference type="NCBI Taxonomy" id="94130"/>
    <lineage>
        <taxon>Eukaryota</taxon>
        <taxon>Fungi</taxon>
        <taxon>Fungi incertae sedis</taxon>
        <taxon>Mucoromycota</taxon>
        <taxon>Glomeromycotina</taxon>
        <taxon>Glomeromycetes</taxon>
        <taxon>Glomerales</taxon>
        <taxon>Glomeraceae</taxon>
        <taxon>Rhizophagus</taxon>
    </lineage>
</organism>
<dbReference type="Gene3D" id="1.10.510.10">
    <property type="entry name" value="Transferase(Phosphotransferase) domain 1"/>
    <property type="match status" value="2"/>
</dbReference>
<keyword evidence="4" id="KW-0418">Kinase</keyword>
<dbReference type="GO" id="GO:0004674">
    <property type="term" value="F:protein serine/threonine kinase activity"/>
    <property type="evidence" value="ECO:0007669"/>
    <property type="project" value="TreeGrafter"/>
</dbReference>
<dbReference type="PROSITE" id="PS50011">
    <property type="entry name" value="PROTEIN_KINASE_DOM"/>
    <property type="match status" value="1"/>
</dbReference>
<reference evidence="4" key="1">
    <citation type="submission" date="2019-10" db="EMBL/GenBank/DDBJ databases">
        <title>Conservation and host-specific expression of non-tandemly repeated heterogenous ribosome RNA gene in arbuscular mycorrhizal fungi.</title>
        <authorList>
            <person name="Maeda T."/>
            <person name="Kobayashi Y."/>
            <person name="Nakagawa T."/>
            <person name="Ezawa T."/>
            <person name="Yamaguchi K."/>
            <person name="Bino T."/>
            <person name="Nishimoto Y."/>
            <person name="Shigenobu S."/>
            <person name="Kawaguchi M."/>
        </authorList>
    </citation>
    <scope>NUCLEOTIDE SEQUENCE</scope>
    <source>
        <strain evidence="4">HR1</strain>
    </source>
</reference>
<dbReference type="InterPro" id="IPR001245">
    <property type="entry name" value="Ser-Thr/Tyr_kinase_cat_dom"/>
</dbReference>
<keyword evidence="1" id="KW-0547">Nucleotide-binding</keyword>